<gene>
    <name evidence="2" type="ORF">CARN5_2075</name>
</gene>
<reference evidence="2" key="1">
    <citation type="submission" date="2009-10" db="EMBL/GenBank/DDBJ databases">
        <title>Diversity of trophic interactions inside an arsenic-rich microbial ecosystem.</title>
        <authorList>
            <person name="Bertin P.N."/>
            <person name="Heinrich-Salmeron A."/>
            <person name="Pelletier E."/>
            <person name="Goulhen-Chollet F."/>
            <person name="Arsene-Ploetze F."/>
            <person name="Gallien S."/>
            <person name="Calteau A."/>
            <person name="Vallenet D."/>
            <person name="Casiot C."/>
            <person name="Chane-Woon-Ming B."/>
            <person name="Giloteaux L."/>
            <person name="Barakat M."/>
            <person name="Bonnefoy V."/>
            <person name="Bruneel O."/>
            <person name="Chandler M."/>
            <person name="Cleiss J."/>
            <person name="Duran R."/>
            <person name="Elbaz-Poulichet F."/>
            <person name="Fonknechten N."/>
            <person name="Lauga B."/>
            <person name="Mornico D."/>
            <person name="Ortet P."/>
            <person name="Schaeffer C."/>
            <person name="Siguier P."/>
            <person name="Alexander Thil Smith A."/>
            <person name="Van Dorsselaer A."/>
            <person name="Weissenbach J."/>
            <person name="Medigue C."/>
            <person name="Le Paslier D."/>
        </authorList>
    </citation>
    <scope>NUCLEOTIDE SEQUENCE</scope>
</reference>
<name>E6QBD3_9ZZZZ</name>
<feature type="region of interest" description="Disordered" evidence="1">
    <location>
        <begin position="1"/>
        <end position="22"/>
    </location>
</feature>
<evidence type="ECO:0000256" key="1">
    <source>
        <dbReference type="SAM" id="MobiDB-lite"/>
    </source>
</evidence>
<accession>E6QBD3</accession>
<evidence type="ECO:0000313" key="2">
    <source>
        <dbReference type="EMBL" id="CBI04509.1"/>
    </source>
</evidence>
<dbReference type="EMBL" id="CABP01000068">
    <property type="protein sequence ID" value="CBI04509.1"/>
    <property type="molecule type" value="Genomic_DNA"/>
</dbReference>
<proteinExistence type="predicted"/>
<feature type="compositionally biased region" description="Basic and acidic residues" evidence="1">
    <location>
        <begin position="1"/>
        <end position="14"/>
    </location>
</feature>
<comment type="caution">
    <text evidence="2">The sequence shown here is derived from an EMBL/GenBank/DDBJ whole genome shotgun (WGS) entry which is preliminary data.</text>
</comment>
<protein>
    <submittedName>
        <fullName evidence="2">Uncharacterized protein</fullName>
    </submittedName>
</protein>
<sequence>MSEPQGVERQRIQDAKTPGQFS</sequence>
<dbReference type="AlphaFoldDB" id="E6QBD3"/>
<organism evidence="2">
    <name type="scientific">mine drainage metagenome</name>
    <dbReference type="NCBI Taxonomy" id="410659"/>
    <lineage>
        <taxon>unclassified sequences</taxon>
        <taxon>metagenomes</taxon>
        <taxon>ecological metagenomes</taxon>
    </lineage>
</organism>